<evidence type="ECO:0000256" key="4">
    <source>
        <dbReference type="ARBA" id="ARBA00023163"/>
    </source>
</evidence>
<keyword evidence="1" id="KW-0479">Metal-binding</keyword>
<comment type="caution">
    <text evidence="8">The sequence shown here is derived from an EMBL/GenBank/DDBJ whole genome shotgun (WGS) entry which is preliminary data.</text>
</comment>
<keyword evidence="4" id="KW-0804">Transcription</keyword>
<dbReference type="GeneID" id="85348758"/>
<evidence type="ECO:0000256" key="1">
    <source>
        <dbReference type="ARBA" id="ARBA00022723"/>
    </source>
</evidence>
<dbReference type="InterPro" id="IPR013700">
    <property type="entry name" value="AflR"/>
</dbReference>
<dbReference type="RefSeq" id="XP_060304240.1">
    <property type="nucleotide sequence ID" value="XM_060465211.1"/>
</dbReference>
<feature type="domain" description="Aflatoxin regulatory protein" evidence="7">
    <location>
        <begin position="156"/>
        <end position="247"/>
    </location>
</feature>
<accession>A0AAJ0DRQ8</accession>
<dbReference type="GO" id="GO:0046872">
    <property type="term" value="F:metal ion binding"/>
    <property type="evidence" value="ECO:0007669"/>
    <property type="project" value="UniProtKB-KW"/>
</dbReference>
<feature type="region of interest" description="Disordered" evidence="6">
    <location>
        <begin position="262"/>
        <end position="283"/>
    </location>
</feature>
<feature type="region of interest" description="Disordered" evidence="6">
    <location>
        <begin position="69"/>
        <end position="152"/>
    </location>
</feature>
<dbReference type="Proteomes" id="UP001240678">
    <property type="component" value="Unassembled WGS sequence"/>
</dbReference>
<feature type="region of interest" description="Disordered" evidence="6">
    <location>
        <begin position="1"/>
        <end position="21"/>
    </location>
</feature>
<dbReference type="GO" id="GO:0003677">
    <property type="term" value="F:DNA binding"/>
    <property type="evidence" value="ECO:0007669"/>
    <property type="project" value="UniProtKB-KW"/>
</dbReference>
<dbReference type="GO" id="GO:0005634">
    <property type="term" value="C:nucleus"/>
    <property type="evidence" value="ECO:0007669"/>
    <property type="project" value="InterPro"/>
</dbReference>
<evidence type="ECO:0000256" key="3">
    <source>
        <dbReference type="ARBA" id="ARBA00023125"/>
    </source>
</evidence>
<name>A0AAJ0DRQ8_9PEZI</name>
<dbReference type="EMBL" id="MOOE01000040">
    <property type="protein sequence ID" value="KAK1503158.1"/>
    <property type="molecule type" value="Genomic_DNA"/>
</dbReference>
<keyword evidence="2" id="KW-0805">Transcription regulation</keyword>
<protein>
    <recommendedName>
        <fullName evidence="7">Aflatoxin regulatory protein domain-containing protein</fullName>
    </recommendedName>
</protein>
<feature type="compositionally biased region" description="Low complexity" evidence="6">
    <location>
        <begin position="80"/>
        <end position="97"/>
    </location>
</feature>
<evidence type="ECO:0000259" key="7">
    <source>
        <dbReference type="Pfam" id="PF08493"/>
    </source>
</evidence>
<feature type="compositionally biased region" description="Polar residues" evidence="6">
    <location>
        <begin position="139"/>
        <end position="152"/>
    </location>
</feature>
<evidence type="ECO:0000256" key="6">
    <source>
        <dbReference type="SAM" id="MobiDB-lite"/>
    </source>
</evidence>
<proteinExistence type="predicted"/>
<organism evidence="8 9">
    <name type="scientific">Colletotrichum costaricense</name>
    <dbReference type="NCBI Taxonomy" id="1209916"/>
    <lineage>
        <taxon>Eukaryota</taxon>
        <taxon>Fungi</taxon>
        <taxon>Dikarya</taxon>
        <taxon>Ascomycota</taxon>
        <taxon>Pezizomycotina</taxon>
        <taxon>Sordariomycetes</taxon>
        <taxon>Hypocreomycetidae</taxon>
        <taxon>Glomerellales</taxon>
        <taxon>Glomerellaceae</taxon>
        <taxon>Colletotrichum</taxon>
        <taxon>Colletotrichum acutatum species complex</taxon>
    </lineage>
</organism>
<keyword evidence="5" id="KW-0539">Nucleus</keyword>
<evidence type="ECO:0000256" key="2">
    <source>
        <dbReference type="ARBA" id="ARBA00023015"/>
    </source>
</evidence>
<dbReference type="GO" id="GO:0006355">
    <property type="term" value="P:regulation of DNA-templated transcription"/>
    <property type="evidence" value="ECO:0007669"/>
    <property type="project" value="InterPro"/>
</dbReference>
<evidence type="ECO:0000313" key="8">
    <source>
        <dbReference type="EMBL" id="KAK1503158.1"/>
    </source>
</evidence>
<evidence type="ECO:0000256" key="5">
    <source>
        <dbReference type="ARBA" id="ARBA00023242"/>
    </source>
</evidence>
<dbReference type="GO" id="GO:0045122">
    <property type="term" value="P:aflatoxin biosynthetic process"/>
    <property type="evidence" value="ECO:0007669"/>
    <property type="project" value="InterPro"/>
</dbReference>
<keyword evidence="3" id="KW-0238">DNA-binding</keyword>
<gene>
    <name evidence="8" type="ORF">CCOS01_17077</name>
</gene>
<reference evidence="8 9" key="1">
    <citation type="submission" date="2016-10" db="EMBL/GenBank/DDBJ databases">
        <title>The genome sequence of Colletotrichum fioriniae PJ7.</title>
        <authorList>
            <person name="Baroncelli R."/>
        </authorList>
    </citation>
    <scope>NUCLEOTIDE SEQUENCE [LARGE SCALE GENOMIC DNA]</scope>
    <source>
        <strain evidence="8 9">IMI 309622</strain>
    </source>
</reference>
<sequence>MTSAELIPAQQTYPLVTPTDSGEQDWPDFLTALMEPYTSTELDSVGVSLDTFTYVEDSALNLSPPLSRLAQSHTSDRTRVQASQHASSVSGSVTSSSDFMPGSLARPHGSSTDETTFFPPSPQIASGGASSDSKHTCAQHYSPSRTGSSASRPTRRCQCLMRLLDFMAQLSIEPSQAWDAAPDGEPSTINTHSTSLELVSKGIRNISDGLDKILQCPCSHDTFLLLLVIFKIQACYIDAVNAITSEDDGGGVKNFRFKLAPQSSWNDAPDDDDDDDDGEDSGDEDQRRIFIHYVLSRLAGLRTLIIRLSERLVEPKTFPSEARRPTVPQGPPYYSVVEGKIEITPLSASSLCTLASDLHNRLKGMSQAMSEKLREV</sequence>
<feature type="compositionally biased region" description="Acidic residues" evidence="6">
    <location>
        <begin position="268"/>
        <end position="283"/>
    </location>
</feature>
<evidence type="ECO:0000313" key="9">
    <source>
        <dbReference type="Proteomes" id="UP001240678"/>
    </source>
</evidence>
<dbReference type="Pfam" id="PF08493">
    <property type="entry name" value="AflR"/>
    <property type="match status" value="1"/>
</dbReference>
<keyword evidence="9" id="KW-1185">Reference proteome</keyword>
<dbReference type="AlphaFoldDB" id="A0AAJ0DRQ8"/>